<gene>
    <name evidence="4" type="primary">LOC112281183</name>
</gene>
<dbReference type="SMART" id="SM01066">
    <property type="entry name" value="CBM_25"/>
    <property type="match status" value="1"/>
</dbReference>
<dbReference type="EMBL" id="ABEU02000004">
    <property type="status" value="NOT_ANNOTATED_CDS"/>
    <property type="molecule type" value="Genomic_DNA"/>
</dbReference>
<reference evidence="4" key="3">
    <citation type="submission" date="2020-12" db="UniProtKB">
        <authorList>
            <consortium name="EnsemblPlants"/>
        </authorList>
    </citation>
    <scope>IDENTIFICATION</scope>
</reference>
<dbReference type="OrthoDB" id="1905742at2759"/>
<dbReference type="InterPro" id="IPR005085">
    <property type="entry name" value="CBM25"/>
</dbReference>
<accession>A0A7I4DTH7</accession>
<evidence type="ECO:0000313" key="5">
    <source>
        <dbReference type="Proteomes" id="UP000006727"/>
    </source>
</evidence>
<keyword evidence="1" id="KW-0175">Coiled coil</keyword>
<dbReference type="Proteomes" id="UP000006727">
    <property type="component" value="Chromosome 4"/>
</dbReference>
<dbReference type="Gene3D" id="2.60.40.10">
    <property type="entry name" value="Immunoglobulins"/>
    <property type="match status" value="1"/>
</dbReference>
<name>A0A7I4DTH7_PHYPA</name>
<organism evidence="4 5">
    <name type="scientific">Physcomitrium patens</name>
    <name type="common">Spreading-leaved earth moss</name>
    <name type="synonym">Physcomitrella patens</name>
    <dbReference type="NCBI Taxonomy" id="3218"/>
    <lineage>
        <taxon>Eukaryota</taxon>
        <taxon>Viridiplantae</taxon>
        <taxon>Streptophyta</taxon>
        <taxon>Embryophyta</taxon>
        <taxon>Bryophyta</taxon>
        <taxon>Bryophytina</taxon>
        <taxon>Bryopsida</taxon>
        <taxon>Funariidae</taxon>
        <taxon>Funariales</taxon>
        <taxon>Funariaceae</taxon>
        <taxon>Physcomitrium</taxon>
    </lineage>
</organism>
<dbReference type="AlphaFoldDB" id="A0A7I4DTH7"/>
<feature type="region of interest" description="Disordered" evidence="2">
    <location>
        <begin position="393"/>
        <end position="424"/>
    </location>
</feature>
<dbReference type="GO" id="GO:2001070">
    <property type="term" value="F:starch binding"/>
    <property type="evidence" value="ECO:0007669"/>
    <property type="project" value="InterPro"/>
</dbReference>
<keyword evidence="5" id="KW-1185">Reference proteome</keyword>
<evidence type="ECO:0000256" key="2">
    <source>
        <dbReference type="SAM" id="MobiDB-lite"/>
    </source>
</evidence>
<reference evidence="4 5" key="1">
    <citation type="journal article" date="2008" name="Science">
        <title>The Physcomitrella genome reveals evolutionary insights into the conquest of land by plants.</title>
        <authorList>
            <person name="Rensing S."/>
            <person name="Lang D."/>
            <person name="Zimmer A."/>
            <person name="Terry A."/>
            <person name="Salamov A."/>
            <person name="Shapiro H."/>
            <person name="Nishiyama T."/>
            <person name="Perroud P.-F."/>
            <person name="Lindquist E."/>
            <person name="Kamisugi Y."/>
            <person name="Tanahashi T."/>
            <person name="Sakakibara K."/>
            <person name="Fujita T."/>
            <person name="Oishi K."/>
            <person name="Shin-I T."/>
            <person name="Kuroki Y."/>
            <person name="Toyoda A."/>
            <person name="Suzuki Y."/>
            <person name="Hashimoto A."/>
            <person name="Yamaguchi K."/>
            <person name="Sugano A."/>
            <person name="Kohara Y."/>
            <person name="Fujiyama A."/>
            <person name="Anterola A."/>
            <person name="Aoki S."/>
            <person name="Ashton N."/>
            <person name="Barbazuk W.B."/>
            <person name="Barker E."/>
            <person name="Bennetzen J."/>
            <person name="Bezanilla M."/>
            <person name="Blankenship R."/>
            <person name="Cho S.H."/>
            <person name="Dutcher S."/>
            <person name="Estelle M."/>
            <person name="Fawcett J.A."/>
            <person name="Gundlach H."/>
            <person name="Hanada K."/>
            <person name="Heyl A."/>
            <person name="Hicks K.A."/>
            <person name="Hugh J."/>
            <person name="Lohr M."/>
            <person name="Mayer K."/>
            <person name="Melkozernov A."/>
            <person name="Murata T."/>
            <person name="Nelson D."/>
            <person name="Pils B."/>
            <person name="Prigge M."/>
            <person name="Reiss B."/>
            <person name="Renner T."/>
            <person name="Rombauts S."/>
            <person name="Rushton P."/>
            <person name="Sanderfoot A."/>
            <person name="Schween G."/>
            <person name="Shiu S.-H."/>
            <person name="Stueber K."/>
            <person name="Theodoulou F.L."/>
            <person name="Tu H."/>
            <person name="Van de Peer Y."/>
            <person name="Verrier P.J."/>
            <person name="Waters E."/>
            <person name="Wood A."/>
            <person name="Yang L."/>
            <person name="Cove D."/>
            <person name="Cuming A."/>
            <person name="Hasebe M."/>
            <person name="Lucas S."/>
            <person name="Mishler D.B."/>
            <person name="Reski R."/>
            <person name="Grigoriev I."/>
            <person name="Quatrano R.S."/>
            <person name="Boore J.L."/>
        </authorList>
    </citation>
    <scope>NUCLEOTIDE SEQUENCE [LARGE SCALE GENOMIC DNA]</scope>
    <source>
        <strain evidence="4 5">cv. Gransden 2004</strain>
    </source>
</reference>
<dbReference type="InterPro" id="IPR013783">
    <property type="entry name" value="Ig-like_fold"/>
</dbReference>
<dbReference type="PANTHER" id="PTHR31343">
    <property type="entry name" value="T15D22.8"/>
    <property type="match status" value="1"/>
</dbReference>
<dbReference type="GeneID" id="112281183"/>
<dbReference type="PANTHER" id="PTHR31343:SF42">
    <property type="entry name" value="T15D22.8"/>
    <property type="match status" value="1"/>
</dbReference>
<evidence type="ECO:0000259" key="3">
    <source>
        <dbReference type="SMART" id="SM01066"/>
    </source>
</evidence>
<dbReference type="InParanoid" id="A0A7I4DTH7"/>
<evidence type="ECO:0000313" key="4">
    <source>
        <dbReference type="EnsemblPlants" id="Pp3c4_7920V3.2"/>
    </source>
</evidence>
<dbReference type="KEGG" id="ppp:112281183"/>
<proteinExistence type="predicted"/>
<dbReference type="Gramene" id="Pp3c4_7920V3.2">
    <property type="protein sequence ID" value="Pp3c4_7920V3.2"/>
    <property type="gene ID" value="Pp3c4_7920"/>
</dbReference>
<evidence type="ECO:0000256" key="1">
    <source>
        <dbReference type="SAM" id="Coils"/>
    </source>
</evidence>
<protein>
    <recommendedName>
        <fullName evidence="3">Carbohydrate binding module family 25 domain-containing protein</fullName>
    </recommendedName>
</protein>
<sequence>MLLHCLGWSLPLGLCKDRRLFTLMQYAKRVRLAHDEDPQGHFERLRSFASRKVELVKVVVMAAAYLPSPCSLRSTWSGNHRISRRGVGVPGIEPPQYALQRRNRLQANEGPESAAGAEVRWGIDSTLPLKKLGCFSRPSRTHFSFKKAGRWRRTGTVRARFDFRGNSSEQTREEDASILMEMTTLVDELLKLKEVVNETNKGVGADVRNRVDVLYNRATLLKYSAENTIANGGRVPVQLTATLKGLQREHASVENIVRLAMKAGPVITDVEAPPSSIDSFLKEAVKVTKLEASGNDTQISAIVLKEKEDGNASVFESLTLESSLKTVEQPATFGTEGYVMSAPAANNSSLLAVFREEIERRVIEQLARKTKLTEPERDDGYLTSEGLRLFQNLPLSGRMSTKRERKAEKHEAQAADTSSTELDAPEARPFFLQESQELNSLADEQQQSTAVEAATNSKGREKLLRNLATLEQLLSAAQEDPARAEKAEAQLQHLTEEIVATVPLDVHEQVVRLERESLVVARTKLAQVTTELREKEAMLVALKQEMITEQKSLRDKVRELSNELSERITPEEVEVAVNNAVHELETELRKTLKRAESMKLELEANENLLKQLQQEWNAERASLCKELANVKRKLTELQMEHAEDRARFIEAADKVNELEDSVIRLQNSMMEAEEVRKHRDRSVLATVKSLVADMLKTKRAQTKSRALNFRLSEASKSLDVNDKCEVEDPEAQQLNYAEDVLGSMFSGEKATALEAFFIMMGVLIQQENEKMTTTNLLSREISNGAAFGGSTDGILEHDLSNLRSSKVDVKMIKPTITLYYESSWEFAHLHYSADNSAWTELPGVCMRNEVLVNNVPVKVIDVEGNSIEFVLTDGKGSWDCAPSKENYHIRSSGTFFLSSGLIEQRT</sequence>
<feature type="coiled-coil region" evidence="1">
    <location>
        <begin position="525"/>
        <end position="675"/>
    </location>
</feature>
<feature type="compositionally biased region" description="Basic and acidic residues" evidence="2">
    <location>
        <begin position="401"/>
        <end position="413"/>
    </location>
</feature>
<feature type="domain" description="Carbohydrate binding module family 25" evidence="3">
    <location>
        <begin position="813"/>
        <end position="892"/>
    </location>
</feature>
<dbReference type="EnsemblPlants" id="Pp3c4_7920V3.2">
    <property type="protein sequence ID" value="Pp3c4_7920V3.2"/>
    <property type="gene ID" value="Pp3c4_7920"/>
</dbReference>
<dbReference type="RefSeq" id="XP_024373189.1">
    <property type="nucleotide sequence ID" value="XM_024517421.2"/>
</dbReference>
<reference evidence="4 5" key="2">
    <citation type="journal article" date="2018" name="Plant J.">
        <title>The Physcomitrella patens chromosome-scale assembly reveals moss genome structure and evolution.</title>
        <authorList>
            <person name="Lang D."/>
            <person name="Ullrich K.K."/>
            <person name="Murat F."/>
            <person name="Fuchs J."/>
            <person name="Jenkins J."/>
            <person name="Haas F.B."/>
            <person name="Piednoel M."/>
            <person name="Gundlach H."/>
            <person name="Van Bel M."/>
            <person name="Meyberg R."/>
            <person name="Vives C."/>
            <person name="Morata J."/>
            <person name="Symeonidi A."/>
            <person name="Hiss M."/>
            <person name="Muchero W."/>
            <person name="Kamisugi Y."/>
            <person name="Saleh O."/>
            <person name="Blanc G."/>
            <person name="Decker E.L."/>
            <person name="van Gessel N."/>
            <person name="Grimwood J."/>
            <person name="Hayes R.D."/>
            <person name="Graham S.W."/>
            <person name="Gunter L.E."/>
            <person name="McDaniel S.F."/>
            <person name="Hoernstein S.N.W."/>
            <person name="Larsson A."/>
            <person name="Li F.W."/>
            <person name="Perroud P.F."/>
            <person name="Phillips J."/>
            <person name="Ranjan P."/>
            <person name="Rokshar D.S."/>
            <person name="Rothfels C.J."/>
            <person name="Schneider L."/>
            <person name="Shu S."/>
            <person name="Stevenson D.W."/>
            <person name="Thummler F."/>
            <person name="Tillich M."/>
            <person name="Villarreal Aguilar J.C."/>
            <person name="Widiez T."/>
            <person name="Wong G.K."/>
            <person name="Wymore A."/>
            <person name="Zhang Y."/>
            <person name="Zimmer A.D."/>
            <person name="Quatrano R.S."/>
            <person name="Mayer K.F.X."/>
            <person name="Goodstein D."/>
            <person name="Casacuberta J.M."/>
            <person name="Vandepoele K."/>
            <person name="Reski R."/>
            <person name="Cuming A.C."/>
            <person name="Tuskan G.A."/>
            <person name="Maumus F."/>
            <person name="Salse J."/>
            <person name="Schmutz J."/>
            <person name="Rensing S.A."/>
        </authorList>
    </citation>
    <scope>NUCLEOTIDE SEQUENCE [LARGE SCALE GENOMIC DNA]</scope>
    <source>
        <strain evidence="4 5">cv. Gransden 2004</strain>
    </source>
</reference>